<keyword evidence="2" id="KW-0677">Repeat</keyword>
<dbReference type="PANTHER" id="PTHR45717:SF13">
    <property type="entry name" value="OS02G0796400 PROTEIN"/>
    <property type="match status" value="1"/>
</dbReference>
<accession>A0A7J9JSH5</accession>
<proteinExistence type="inferred from homology"/>
<evidence type="ECO:0000256" key="1">
    <source>
        <dbReference type="ARBA" id="ARBA00007626"/>
    </source>
</evidence>
<dbReference type="AlphaFoldDB" id="A0A7J9JSH5"/>
<reference evidence="4 5" key="1">
    <citation type="journal article" date="2019" name="Genome Biol. Evol.">
        <title>Insights into the evolution of the New World diploid cottons (Gossypium, subgenus Houzingenia) based on genome sequencing.</title>
        <authorList>
            <person name="Grover C.E."/>
            <person name="Arick M.A. 2nd"/>
            <person name="Thrash A."/>
            <person name="Conover J.L."/>
            <person name="Sanders W.S."/>
            <person name="Peterson D.G."/>
            <person name="Frelichowski J.E."/>
            <person name="Scheffler J.A."/>
            <person name="Scheffler B.E."/>
            <person name="Wendel J.F."/>
        </authorList>
    </citation>
    <scope>NUCLEOTIDE SEQUENCE [LARGE SCALE GENOMIC DNA]</scope>
    <source>
        <strain evidence="4">6</strain>
        <tissue evidence="4">Leaf</tissue>
    </source>
</reference>
<dbReference type="InterPro" id="IPR002885">
    <property type="entry name" value="PPR_rpt"/>
</dbReference>
<dbReference type="SUPFAM" id="SSF81901">
    <property type="entry name" value="HCP-like"/>
    <property type="match status" value="1"/>
</dbReference>
<evidence type="ECO:0000256" key="3">
    <source>
        <dbReference type="PROSITE-ProRule" id="PRU00708"/>
    </source>
</evidence>
<feature type="repeat" description="PPR" evidence="3">
    <location>
        <begin position="406"/>
        <end position="440"/>
    </location>
</feature>
<evidence type="ECO:0000313" key="5">
    <source>
        <dbReference type="Proteomes" id="UP000593575"/>
    </source>
</evidence>
<protein>
    <recommendedName>
        <fullName evidence="6">Pentatricopeptide repeat-containing protein At5g27460</fullName>
    </recommendedName>
</protein>
<name>A0A7J9JSH5_9ROSI</name>
<evidence type="ECO:0000313" key="4">
    <source>
        <dbReference type="EMBL" id="MBA0837122.1"/>
    </source>
</evidence>
<gene>
    <name evidence="4" type="ORF">Goarm_009302</name>
</gene>
<comment type="similarity">
    <text evidence="1">Belongs to the PPR family. P subfamily.</text>
</comment>
<dbReference type="EMBL" id="JABFAE010000009">
    <property type="protein sequence ID" value="MBA0837122.1"/>
    <property type="molecule type" value="Genomic_DNA"/>
</dbReference>
<dbReference type="GO" id="GO:0003729">
    <property type="term" value="F:mRNA binding"/>
    <property type="evidence" value="ECO:0007669"/>
    <property type="project" value="UniProtKB-ARBA"/>
</dbReference>
<keyword evidence="5" id="KW-1185">Reference proteome</keyword>
<evidence type="ECO:0008006" key="6">
    <source>
        <dbReference type="Google" id="ProtNLM"/>
    </source>
</evidence>
<comment type="caution">
    <text evidence="4">The sequence shown here is derived from an EMBL/GenBank/DDBJ whole genome shotgun (WGS) entry which is preliminary data.</text>
</comment>
<dbReference type="Gene3D" id="1.25.40.10">
    <property type="entry name" value="Tetratricopeptide repeat domain"/>
    <property type="match status" value="2"/>
</dbReference>
<dbReference type="Pfam" id="PF01535">
    <property type="entry name" value="PPR"/>
    <property type="match status" value="1"/>
</dbReference>
<dbReference type="PANTHER" id="PTHR45717">
    <property type="entry name" value="OS12G0527900 PROTEIN"/>
    <property type="match status" value="1"/>
</dbReference>
<evidence type="ECO:0000256" key="2">
    <source>
        <dbReference type="ARBA" id="ARBA00022737"/>
    </source>
</evidence>
<dbReference type="Proteomes" id="UP000593575">
    <property type="component" value="Unassembled WGS sequence"/>
</dbReference>
<dbReference type="InterPro" id="IPR011990">
    <property type="entry name" value="TPR-like_helical_dom_sf"/>
</dbReference>
<dbReference type="PROSITE" id="PS51375">
    <property type="entry name" value="PPR"/>
    <property type="match status" value="1"/>
</dbReference>
<organism evidence="4 5">
    <name type="scientific">Gossypium armourianum</name>
    <dbReference type="NCBI Taxonomy" id="34283"/>
    <lineage>
        <taxon>Eukaryota</taxon>
        <taxon>Viridiplantae</taxon>
        <taxon>Streptophyta</taxon>
        <taxon>Embryophyta</taxon>
        <taxon>Tracheophyta</taxon>
        <taxon>Spermatophyta</taxon>
        <taxon>Magnoliopsida</taxon>
        <taxon>eudicotyledons</taxon>
        <taxon>Gunneridae</taxon>
        <taxon>Pentapetalae</taxon>
        <taxon>rosids</taxon>
        <taxon>malvids</taxon>
        <taxon>Malvales</taxon>
        <taxon>Malvaceae</taxon>
        <taxon>Malvoideae</taxon>
        <taxon>Gossypium</taxon>
    </lineage>
</organism>
<dbReference type="GO" id="GO:0005739">
    <property type="term" value="C:mitochondrion"/>
    <property type="evidence" value="ECO:0007669"/>
    <property type="project" value="TreeGrafter"/>
</dbReference>
<sequence>MGVNYTKLALDKPKKHIKRRRLIPRFTTFLDRERSGERQRAEAVISSMASRSIFSNLKSNGSDKLADARWGRLLSSVPSWVKKASVRSAAAASNESLKGRILGLRSPTESATEVLRSWVDSGQKVDIPQLLSITQILHKSRRYNQALQILAWQETQKGLQMPAVAHATKVKLLIKVGNLTAAEEHFNCLPNTASQKAACLPLLNGYVKESDIGKAEAFMSKLVSMGLTLCPHLYNEMMKLYIATSQFEKVPLVIKEMNRNKIPKNILSYNLWMDASARSSGVAKAEAVYAEMLSDERVCMGWSTLSTLANIYTKAGLVQKAETALKTAETKLSASNSFGYIFLMTQYALLKKKTEVLRLWQTSKLIGKRMTCANYMCILSCLVRLGGIVEAEKVFMEWEYNCRNYDIRVSNVLLGAYVKNGWMEKAESLHRHTLEKGGCPNYKTWEILMEGWVKSQDMVKAVTAMKKGFALLKYCHWRPPHYTLVTIAEYFEKHGNSDDANNFFRDVQRLGLASSEIYKSWLRNHLLAKRPAFDILEMMYKDGIEMDNEISALVQALNEQSKSDSRD</sequence>